<feature type="region of interest" description="Disordered" evidence="4">
    <location>
        <begin position="767"/>
        <end position="795"/>
    </location>
</feature>
<keyword evidence="7" id="KW-1185">Reference proteome</keyword>
<feature type="compositionally biased region" description="Low complexity" evidence="4">
    <location>
        <begin position="645"/>
        <end position="654"/>
    </location>
</feature>
<comment type="caution">
    <text evidence="6">The sequence shown here is derived from an EMBL/GenBank/DDBJ whole genome shotgun (WGS) entry which is preliminary data.</text>
</comment>
<dbReference type="PANTHER" id="PTHR24346">
    <property type="entry name" value="MAP/MICROTUBULE AFFINITY-REGULATING KINASE"/>
    <property type="match status" value="1"/>
</dbReference>
<feature type="compositionally biased region" description="Low complexity" evidence="4">
    <location>
        <begin position="527"/>
        <end position="545"/>
    </location>
</feature>
<feature type="compositionally biased region" description="Polar residues" evidence="4">
    <location>
        <begin position="908"/>
        <end position="928"/>
    </location>
</feature>
<evidence type="ECO:0000256" key="1">
    <source>
        <dbReference type="ARBA" id="ARBA00022741"/>
    </source>
</evidence>
<keyword evidence="2 3" id="KW-0067">ATP-binding</keyword>
<dbReference type="PROSITE" id="PS00108">
    <property type="entry name" value="PROTEIN_KINASE_ST"/>
    <property type="match status" value="1"/>
</dbReference>
<feature type="compositionally biased region" description="Low complexity" evidence="4">
    <location>
        <begin position="572"/>
        <end position="585"/>
    </location>
</feature>
<dbReference type="PANTHER" id="PTHR24346:SF110">
    <property type="entry name" value="NON-SPECIFIC SERINE_THREONINE PROTEIN KINASE"/>
    <property type="match status" value="1"/>
</dbReference>
<evidence type="ECO:0000256" key="4">
    <source>
        <dbReference type="SAM" id="MobiDB-lite"/>
    </source>
</evidence>
<feature type="compositionally biased region" description="Polar residues" evidence="4">
    <location>
        <begin position="547"/>
        <end position="571"/>
    </location>
</feature>
<evidence type="ECO:0000313" key="7">
    <source>
        <dbReference type="Proteomes" id="UP000053095"/>
    </source>
</evidence>
<dbReference type="GO" id="GO:0005524">
    <property type="term" value="F:ATP binding"/>
    <property type="evidence" value="ECO:0007669"/>
    <property type="project" value="UniProtKB-UniRule"/>
</dbReference>
<dbReference type="PROSITE" id="PS00107">
    <property type="entry name" value="PROTEIN_KINASE_ATP"/>
    <property type="match status" value="1"/>
</dbReference>
<keyword evidence="1 3" id="KW-0547">Nucleotide-binding</keyword>
<dbReference type="SMART" id="SM00220">
    <property type="entry name" value="S_TKc"/>
    <property type="match status" value="1"/>
</dbReference>
<feature type="region of interest" description="Disordered" evidence="4">
    <location>
        <begin position="397"/>
        <end position="418"/>
    </location>
</feature>
<feature type="domain" description="Protein kinase" evidence="5">
    <location>
        <begin position="39"/>
        <end position="286"/>
    </location>
</feature>
<dbReference type="CDD" id="cd14003">
    <property type="entry name" value="STKc_AMPK-like"/>
    <property type="match status" value="1"/>
</dbReference>
<dbReference type="EMBL" id="DF933835">
    <property type="protein sequence ID" value="GAM40430.1"/>
    <property type="molecule type" value="Genomic_DNA"/>
</dbReference>
<feature type="compositionally biased region" description="Basic residues" evidence="4">
    <location>
        <begin position="586"/>
        <end position="600"/>
    </location>
</feature>
<feature type="compositionally biased region" description="Basic residues" evidence="4">
    <location>
        <begin position="489"/>
        <end position="498"/>
    </location>
</feature>
<feature type="binding site" evidence="3">
    <location>
        <position position="69"/>
    </location>
    <ligand>
        <name>ATP</name>
        <dbReference type="ChEBI" id="CHEBI:30616"/>
    </ligand>
</feature>
<name>A0A6N4SL32_TALPI</name>
<feature type="compositionally biased region" description="Low complexity" evidence="4">
    <location>
        <begin position="626"/>
        <end position="635"/>
    </location>
</feature>
<sequence length="936" mass="103897">MQAARTKAEVLSQKEKLVNSYNELLQEFSSTDLRSVGNYTLGRLIGKGSFGKAYLATHKLTNNSKVVLKSSNKQDSNLAREIHHHRQFLHPHIVRLYEVIVTENLVWMVLEYCPGDELYNYILNNGPLPVDKVRRIFAQLVGAVAYVHSKSCVHRDLKLENILLDKHGNVKLCDFGFTREYEGKASYLQTFCGTICYSAPEMLKGEKYAGEKVDVWSLGIILYALLAGELPYDEDDDQETKAKILKEDPVFDDKFPDDSQALIKILLSKRPLLRPTLTDILTHPFLAEHGVEQQIILQAPRPSPFTSALEKTTLLRMKSAGVNIDQVIEHVLAQRCDALAGWWALLIEKEERKEKKREKRRKEKEAEARSLRRLSAASSRLEKISALVEVDEEGAADTLQTRGRRDRRSLPNPELSIPEVPKVPELYANLPTLDITIPPQPIDKDSIRSLSSTRRRPVPPPKENRPHRPSMLHVSASQPELASHSSGLFRRRTGRRSQHSLMSQLASLKHWIVESAKRAKSPHPRTPKSTSGQSSKSKSSPGKNSDTQRGQVAISTTNTEAPLMTPTQIKRSSNASSLAPNSASYAHHRNSYGRAPRSHRNSLSPAPLTPRGSYRRSSVGLRGRKSTSSSVSSVRSIHHAHSHSKASSISSNSIDTMSTPTASSRMSRSPHTSVKVLPATPNASSRFPSNIRLVRNPPHAIRDVNDPNNHGIYSVFNEAVAGPSTAPPQSPGFIFARRKRTPFRGPMLHTNTLMFTNGPGTPNLSPPLQREAASSETVKPHTRKSQIIEEEDDDMDEEIEEVDTFSDPGVTDTSFAAERVIEPEEDGDKTIVFAPVDTETLQDIPQEARLEPAIEPSSIPPRTSSLHDTEVIQPQTDEVIVEQPVEAEPEPETAPAAETAEDVKTITPEETQSSPQPDKSEPTLASTHDASEQKTS</sequence>
<dbReference type="InterPro" id="IPR011009">
    <property type="entry name" value="Kinase-like_dom_sf"/>
</dbReference>
<dbReference type="Gene3D" id="1.10.510.10">
    <property type="entry name" value="Transferase(Phosphotransferase) domain 1"/>
    <property type="match status" value="1"/>
</dbReference>
<accession>A0A6N4SL32</accession>
<proteinExistence type="predicted"/>
<dbReference type="FunFam" id="1.10.510.10:FF:000434">
    <property type="entry name" value="Serine/threonine protein kinase"/>
    <property type="match status" value="1"/>
</dbReference>
<evidence type="ECO:0000259" key="5">
    <source>
        <dbReference type="PROSITE" id="PS50011"/>
    </source>
</evidence>
<feature type="compositionally biased region" description="Polar residues" evidence="4">
    <location>
        <begin position="475"/>
        <end position="486"/>
    </location>
</feature>
<feature type="compositionally biased region" description="Polar residues" evidence="4">
    <location>
        <begin position="655"/>
        <end position="672"/>
    </location>
</feature>
<dbReference type="SUPFAM" id="SSF56112">
    <property type="entry name" value="Protein kinase-like (PK-like)"/>
    <property type="match status" value="1"/>
</dbReference>
<dbReference type="InterPro" id="IPR000719">
    <property type="entry name" value="Prot_kinase_dom"/>
</dbReference>
<reference evidence="7" key="1">
    <citation type="journal article" date="2015" name="Genome Announc.">
        <title>Draft genome sequence of Talaromyces cellulolyticus strain Y-94, a source of lignocellulosic biomass-degrading enzymes.</title>
        <authorList>
            <person name="Fujii T."/>
            <person name="Koike H."/>
            <person name="Sawayama S."/>
            <person name="Yano S."/>
            <person name="Inoue H."/>
        </authorList>
    </citation>
    <scope>NUCLEOTIDE SEQUENCE [LARGE SCALE GENOMIC DNA]</scope>
    <source>
        <strain evidence="7">Y-94</strain>
    </source>
</reference>
<feature type="region of interest" description="Disordered" evidence="4">
    <location>
        <begin position="516"/>
        <end position="690"/>
    </location>
</feature>
<dbReference type="AlphaFoldDB" id="A0A6N4SL32"/>
<feature type="region of interest" description="Disordered" evidence="4">
    <location>
        <begin position="838"/>
        <end position="936"/>
    </location>
</feature>
<dbReference type="PROSITE" id="PS50011">
    <property type="entry name" value="PROTEIN_KINASE_DOM"/>
    <property type="match status" value="1"/>
</dbReference>
<evidence type="ECO:0000313" key="6">
    <source>
        <dbReference type="EMBL" id="GAM40430.1"/>
    </source>
</evidence>
<dbReference type="Pfam" id="PF00069">
    <property type="entry name" value="Pkinase"/>
    <property type="match status" value="1"/>
</dbReference>
<dbReference type="InterPro" id="IPR017441">
    <property type="entry name" value="Protein_kinase_ATP_BS"/>
</dbReference>
<dbReference type="GO" id="GO:0035556">
    <property type="term" value="P:intracellular signal transduction"/>
    <property type="evidence" value="ECO:0007669"/>
    <property type="project" value="TreeGrafter"/>
</dbReference>
<evidence type="ECO:0000256" key="2">
    <source>
        <dbReference type="ARBA" id="ARBA00022840"/>
    </source>
</evidence>
<dbReference type="Proteomes" id="UP000053095">
    <property type="component" value="Unassembled WGS sequence"/>
</dbReference>
<protein>
    <recommendedName>
        <fullName evidence="5">Protein kinase domain-containing protein</fullName>
    </recommendedName>
</protein>
<dbReference type="GO" id="GO:0004674">
    <property type="term" value="F:protein serine/threonine kinase activity"/>
    <property type="evidence" value="ECO:0007669"/>
    <property type="project" value="TreeGrafter"/>
</dbReference>
<gene>
    <name evidence="6" type="ORF">TCE0_039f12774</name>
</gene>
<organism evidence="6 7">
    <name type="scientific">Talaromyces pinophilus</name>
    <name type="common">Penicillium pinophilum</name>
    <dbReference type="NCBI Taxonomy" id="128442"/>
    <lineage>
        <taxon>Eukaryota</taxon>
        <taxon>Fungi</taxon>
        <taxon>Dikarya</taxon>
        <taxon>Ascomycota</taxon>
        <taxon>Pezizomycotina</taxon>
        <taxon>Eurotiomycetes</taxon>
        <taxon>Eurotiomycetidae</taxon>
        <taxon>Eurotiales</taxon>
        <taxon>Trichocomaceae</taxon>
        <taxon>Talaromyces</taxon>
        <taxon>Talaromyces sect. Talaromyces</taxon>
    </lineage>
</organism>
<evidence type="ECO:0000256" key="3">
    <source>
        <dbReference type="PROSITE-ProRule" id="PRU10141"/>
    </source>
</evidence>
<dbReference type="InterPro" id="IPR008271">
    <property type="entry name" value="Ser/Thr_kinase_AS"/>
</dbReference>
<feature type="region of interest" description="Disordered" evidence="4">
    <location>
        <begin position="434"/>
        <end position="501"/>
    </location>
</feature>
<dbReference type="GO" id="GO:0005737">
    <property type="term" value="C:cytoplasm"/>
    <property type="evidence" value="ECO:0007669"/>
    <property type="project" value="TreeGrafter"/>
</dbReference>